<dbReference type="PANTHER" id="PTHR30349">
    <property type="entry name" value="PHAGE INTEGRASE-RELATED"/>
    <property type="match status" value="1"/>
</dbReference>
<dbReference type="InterPro" id="IPR011010">
    <property type="entry name" value="DNA_brk_join_enz"/>
</dbReference>
<keyword evidence="3" id="KW-0233">DNA recombination</keyword>
<keyword evidence="2" id="KW-0238">DNA-binding</keyword>
<evidence type="ECO:0000313" key="5">
    <source>
        <dbReference type="EMBL" id="MFC5474632.1"/>
    </source>
</evidence>
<keyword evidence="6" id="KW-1185">Reference proteome</keyword>
<dbReference type="Gene3D" id="1.10.443.10">
    <property type="entry name" value="Intergrase catalytic core"/>
    <property type="match status" value="1"/>
</dbReference>
<accession>A0ABW0MBL8</accession>
<keyword evidence="1" id="KW-0229">DNA integration</keyword>
<dbReference type="InterPro" id="IPR013762">
    <property type="entry name" value="Integrase-like_cat_sf"/>
</dbReference>
<organism evidence="5 6">
    <name type="scientific">Paraherbaspirillum soli</name>
    <dbReference type="NCBI Taxonomy" id="631222"/>
    <lineage>
        <taxon>Bacteria</taxon>
        <taxon>Pseudomonadati</taxon>
        <taxon>Pseudomonadota</taxon>
        <taxon>Betaproteobacteria</taxon>
        <taxon>Burkholderiales</taxon>
        <taxon>Oxalobacteraceae</taxon>
        <taxon>Paraherbaspirillum</taxon>
    </lineage>
</organism>
<dbReference type="Gene3D" id="1.10.150.130">
    <property type="match status" value="1"/>
</dbReference>
<sequence length="327" mass="37168">MASIRQRSGVWQARVRRKGFPDEVNSFATKAEAQMWARCIESLIDKGTHFSLNQSKDWLLTDVLERYMQEVTPSKRGAKREAEGIRFMQRQKMAAYSMERLTPSVIANYRDERLKSVSAGTIIRELSILSGIITHARKEWSLSVANPCALVRKPPTPQGRCRLLNTNEESRLLAELRPIGRRNRWMTPLVILALETAMRRGELLALRWENVHLQHQTAFLPMTKNGTGRTVPLSKKAVAVLAELPRASDARVFPLTDMAMHAAFRKACARAHIVDLHFHDLRHTATSRLAEKLPNVIELAAVTGHQTIQMLKRYYHPKAEVLAQKLG</sequence>
<proteinExistence type="predicted"/>
<dbReference type="InterPro" id="IPR002104">
    <property type="entry name" value="Integrase_catalytic"/>
</dbReference>
<dbReference type="CDD" id="cd00796">
    <property type="entry name" value="INT_Rci_Hp1_C"/>
    <property type="match status" value="1"/>
</dbReference>
<evidence type="ECO:0000256" key="3">
    <source>
        <dbReference type="ARBA" id="ARBA00023172"/>
    </source>
</evidence>
<comment type="caution">
    <text evidence="5">The sequence shown here is derived from an EMBL/GenBank/DDBJ whole genome shotgun (WGS) entry which is preliminary data.</text>
</comment>
<dbReference type="RefSeq" id="WP_378997744.1">
    <property type="nucleotide sequence ID" value="NZ_JBHSMT010000021.1"/>
</dbReference>
<evidence type="ECO:0000256" key="2">
    <source>
        <dbReference type="ARBA" id="ARBA00023125"/>
    </source>
</evidence>
<reference evidence="6" key="1">
    <citation type="journal article" date="2019" name="Int. J. Syst. Evol. Microbiol.">
        <title>The Global Catalogue of Microorganisms (GCM) 10K type strain sequencing project: providing services to taxonomists for standard genome sequencing and annotation.</title>
        <authorList>
            <consortium name="The Broad Institute Genomics Platform"/>
            <consortium name="The Broad Institute Genome Sequencing Center for Infectious Disease"/>
            <person name="Wu L."/>
            <person name="Ma J."/>
        </authorList>
    </citation>
    <scope>NUCLEOTIDE SEQUENCE [LARGE SCALE GENOMIC DNA]</scope>
    <source>
        <strain evidence="6">JCM 17066</strain>
    </source>
</reference>
<dbReference type="PANTHER" id="PTHR30349:SF94">
    <property type="entry name" value="INTEGRASE_RECOMBINASE HI_1414-RELATED"/>
    <property type="match status" value="1"/>
</dbReference>
<dbReference type="EMBL" id="JBHSMT010000021">
    <property type="protein sequence ID" value="MFC5474632.1"/>
    <property type="molecule type" value="Genomic_DNA"/>
</dbReference>
<gene>
    <name evidence="5" type="ORF">ACFPM8_11775</name>
</gene>
<dbReference type="Pfam" id="PF00589">
    <property type="entry name" value="Phage_integrase"/>
    <property type="match status" value="1"/>
</dbReference>
<dbReference type="SUPFAM" id="SSF56349">
    <property type="entry name" value="DNA breaking-rejoining enzymes"/>
    <property type="match status" value="1"/>
</dbReference>
<evidence type="ECO:0000259" key="4">
    <source>
        <dbReference type="PROSITE" id="PS51898"/>
    </source>
</evidence>
<protein>
    <submittedName>
        <fullName evidence="5">Site-specific integrase</fullName>
    </submittedName>
</protein>
<dbReference type="Proteomes" id="UP001596045">
    <property type="component" value="Unassembled WGS sequence"/>
</dbReference>
<feature type="domain" description="Tyr recombinase" evidence="4">
    <location>
        <begin position="159"/>
        <end position="327"/>
    </location>
</feature>
<name>A0ABW0MBL8_9BURK</name>
<dbReference type="InterPro" id="IPR050090">
    <property type="entry name" value="Tyrosine_recombinase_XerCD"/>
</dbReference>
<evidence type="ECO:0000256" key="1">
    <source>
        <dbReference type="ARBA" id="ARBA00022908"/>
    </source>
</evidence>
<dbReference type="InterPro" id="IPR010998">
    <property type="entry name" value="Integrase_recombinase_N"/>
</dbReference>
<dbReference type="PROSITE" id="PS51898">
    <property type="entry name" value="TYR_RECOMBINASE"/>
    <property type="match status" value="1"/>
</dbReference>
<evidence type="ECO:0000313" key="6">
    <source>
        <dbReference type="Proteomes" id="UP001596045"/>
    </source>
</evidence>